<dbReference type="Proteomes" id="UP000238045">
    <property type="component" value="Unassembled WGS sequence"/>
</dbReference>
<organism evidence="2 3">
    <name type="scientific">Pseudomonas poae</name>
    <dbReference type="NCBI Taxonomy" id="200451"/>
    <lineage>
        <taxon>Bacteria</taxon>
        <taxon>Pseudomonadati</taxon>
        <taxon>Pseudomonadota</taxon>
        <taxon>Gammaproteobacteria</taxon>
        <taxon>Pseudomonadales</taxon>
        <taxon>Pseudomonadaceae</taxon>
        <taxon>Pseudomonas</taxon>
    </lineage>
</organism>
<dbReference type="RefSeq" id="WP_105697124.1">
    <property type="nucleotide sequence ID" value="NZ_CP159260.1"/>
</dbReference>
<dbReference type="EMBL" id="PCQL01000011">
    <property type="protein sequence ID" value="PRC18888.1"/>
    <property type="molecule type" value="Genomic_DNA"/>
</dbReference>
<dbReference type="Pfam" id="PF20178">
    <property type="entry name" value="ToxA_N"/>
    <property type="match status" value="1"/>
</dbReference>
<feature type="domain" description="Dermonecrotic toxin N-terminal" evidence="1">
    <location>
        <begin position="959"/>
        <end position="1174"/>
    </location>
</feature>
<accession>A0A2S9ET41</accession>
<name>A0A2S9ET41_9PSED</name>
<comment type="caution">
    <text evidence="2">The sequence shown here is derived from an EMBL/GenBank/DDBJ whole genome shotgun (WGS) entry which is preliminary data.</text>
</comment>
<proteinExistence type="predicted"/>
<evidence type="ECO:0000313" key="3">
    <source>
        <dbReference type="Proteomes" id="UP000238045"/>
    </source>
</evidence>
<protein>
    <recommendedName>
        <fullName evidence="1">Dermonecrotic toxin N-terminal domain-containing protein</fullName>
    </recommendedName>
</protein>
<dbReference type="InterPro" id="IPR046673">
    <property type="entry name" value="ToxA_N"/>
</dbReference>
<evidence type="ECO:0000313" key="2">
    <source>
        <dbReference type="EMBL" id="PRC18888.1"/>
    </source>
</evidence>
<keyword evidence="3" id="KW-1185">Reference proteome</keyword>
<dbReference type="Gene3D" id="3.40.390.10">
    <property type="entry name" value="Collagenase (Catalytic Domain)"/>
    <property type="match status" value="1"/>
</dbReference>
<gene>
    <name evidence="2" type="ORF">CQZ99_13145</name>
</gene>
<dbReference type="GO" id="GO:0008237">
    <property type="term" value="F:metallopeptidase activity"/>
    <property type="evidence" value="ECO:0007669"/>
    <property type="project" value="InterPro"/>
</dbReference>
<sequence>MAPLTPPYYFDEFLTPVRRKSPTERERALGFSLKDLEWLYTLYYATDAARQNPAVHQYPMQVERLLINPRGKPAIALAGAFMMSPTPDGQKAVLYTPYGGLELFDSHATLINDVEARLQQPSQRAELLQFVSVGERDALPANTYLAVTTAPVPGAVMEDQETIIHAAQAKNVAAMLEQLRNLPSLDWMLDTLLNIMGRSLFPGVNLSDTRVNFFSLPLAGEDGRWVASEQLRDALLQFYTAHAWPTGQTHTFFNPGHITTAFTPAQLSEDQQRWDSLVEQTSGILSRLLNSLLQTYWNEDFKDGQSRLGFFAQVMSDKFRVDLLLKHQNAILSTEESQTLRAVFLPDHGARTAFASTLRIEKLRILAPYQHYVELASTLLISNSHAYLYTQSGGLQVLKDMQDLNDTLQAMLRAAGHEDELLNFVSLDERGGFIGSDPLQISGQPVVGPVFLEMVEDITNKQASNLEHALGLYRRSAGGVDLAALLDSALDIRTMLDSRLMQLEANGRWSVHPITSGNGRPSTVLAEKAKQHLLRLQAIDSALDVERSKHPTLRDLAGHALDAELAAQQRDLKANEVYINTYATPAQEREVRLPRSSASMVEHFIARLANEADALEASSLRWFYGNPSAGISYKIHSLTVETFNAIIDKVLNTFARQDLHTLPHLLVENNQTKLSHGMLHGLEGEAQLRLLSKSLPNRHLAVLSSVLHADAMDRLTRQGLDGFIPDAFGLTLNIGTGGDAQPLANCFVLTERGGTDAVHSGTALLWTPRRGYEAFASVKTMCAELEQRLLNPLARLPLIENLPVSKRVPHQLFQLGPLQRIDGHLLNSRQQSYNQGLRDEIDHLFTMKLSAQRVQDCMDALIRRAPPSNLPRAIDLARTLLNQQELPVWLGMARPAEQSLHAELLEQYRLSAPDERDYLHSITPLREQVVSSLSNLLNARFPGQVLHPDNVLIPARIDLKGSIQTLSDFALRHLPELRGEQIRPQSRTSTPLPPTLDGNAVVQLVRQLDLKSLYQQRLAACLKSQTEDSHERRRLFCRQLPWQLLQYAHAQMLDERLSGTAWGFIQQVFDMPDDVARAAVRGTSAIIRPLELIATAGAAVVKALGCYLIGPKTDASGPLILYAPYSPKHVLKEYANEAALLNEFTTPGALQDWVIGQLDTEHQATYRNLLRQHWRQQSSDIRLGASSIGGNLLTQLFTDNSEMLIRMLTSQFARSGKSQWDIITSLLTQEIPKGLAFLAGKLSYPLVVWRSYKLFKTSAEDLQQHRWQHALKTFIGGMAEMASLRKALDTLTALPAPSTAQPSIEQWLNAPPSTSTALADLDLTSPQRTQLQPFENHDIALRDLTPGPQSHVYSNETSTLHCVPVAGKVYPVRRAGERWRLSANEQRGPYVQRNTLGEWVLDLDRHHPRYGKTLSRYAGRAATRAGERDAMNIEAVGMREIAALSSWKAQCIDEALNVATYYTVNCKRNLLHFARQLNPTTRLGRFFTELFGVAEINAEQIQRIERRVDEVLNELVNHTLIAPDSKRFVSGTHRSSPHNTFAFILPDDVEQKIYLLDRFFDPQMDAYQNRLNTPFHIAAHARATVLIHEITHLKSLTEDLAYLDSMRPFSDLINVNIRGARQMKTDLDALRDTALSTLTPALMLFRTWDEFTQEWEDYGSASSTSLLKDRVLGTTGARTLEQARAIFMSNDDKRIDTILANADSVTYMISQLGRELDTGA</sequence>
<evidence type="ECO:0000259" key="1">
    <source>
        <dbReference type="Pfam" id="PF20178"/>
    </source>
</evidence>
<dbReference type="InterPro" id="IPR024079">
    <property type="entry name" value="MetalloPept_cat_dom_sf"/>
</dbReference>
<reference evidence="2 3" key="1">
    <citation type="submission" date="2017-09" db="EMBL/GenBank/DDBJ databases">
        <title>Genomic, metabolic, and phenotypic characteristics of bacterial isolates from the natural microbiome of the model nematode Caenorhabditis elegans.</title>
        <authorList>
            <person name="Zimmermann J."/>
            <person name="Obeng N."/>
            <person name="Yang W."/>
            <person name="Obeng O."/>
            <person name="Kissoyan K."/>
            <person name="Pees B."/>
            <person name="Dirksen P."/>
            <person name="Hoppner M."/>
            <person name="Franke A."/>
            <person name="Rosenstiel P."/>
            <person name="Leippe M."/>
            <person name="Dierking K."/>
            <person name="Kaleta C."/>
            <person name="Schulenburg H."/>
        </authorList>
    </citation>
    <scope>NUCLEOTIDE SEQUENCE [LARGE SCALE GENOMIC DNA]</scope>
    <source>
        <strain evidence="2 3">MYb117</strain>
    </source>
</reference>